<dbReference type="AlphaFoldDB" id="A0A3B0X229"/>
<accession>A0A3B0X229</accession>
<evidence type="ECO:0000313" key="1">
    <source>
        <dbReference type="EMBL" id="VAW49884.1"/>
    </source>
</evidence>
<gene>
    <name evidence="1" type="ORF">MNBD_GAMMA04-1787</name>
</gene>
<dbReference type="EMBL" id="UOFB01000407">
    <property type="protein sequence ID" value="VAW49884.1"/>
    <property type="molecule type" value="Genomic_DNA"/>
</dbReference>
<reference evidence="1" key="1">
    <citation type="submission" date="2018-06" db="EMBL/GenBank/DDBJ databases">
        <authorList>
            <person name="Zhirakovskaya E."/>
        </authorList>
    </citation>
    <scope>NUCLEOTIDE SEQUENCE</scope>
</reference>
<organism evidence="1">
    <name type="scientific">hydrothermal vent metagenome</name>
    <dbReference type="NCBI Taxonomy" id="652676"/>
    <lineage>
        <taxon>unclassified sequences</taxon>
        <taxon>metagenomes</taxon>
        <taxon>ecological metagenomes</taxon>
    </lineage>
</organism>
<name>A0A3B0X229_9ZZZZ</name>
<proteinExistence type="predicted"/>
<sequence>MKTLLNTVITLITLLFTMVSFADQDPTEGMITLSYSDGRTDTSGLNEINKALKVIGVRVNEVPLPIAAKPLLKISQKRALNKEETAELLSHFSLHRGQLLDIIAESGRTPEAHRGGYLTTSEIGVPPYPKVYDMKALTPEVMQYLQVKFGKLHVNSADNGMGIDEVMTLVSGGEWTWFFLLPEDVIGKLTLGHVGLDGKGWRISYPGLVPHGGYLDPEHGLVVAHAHGPKSFVMRYEDPSVNGAKMLNGNSWIDFTGKAPKLLD</sequence>
<protein>
    <submittedName>
        <fullName evidence="1">Uncharacterized protein</fullName>
    </submittedName>
</protein>